<sequence length="100" mass="11448">MVIGKELLFVIMGLKRLNIGGQKLKRLKQTTDYCIQKSFEAGEEDLAFGDEAVVASTYARIFLYNPVATEMCFRLSQRFMYECTTGETVTIELRERAMGY</sequence>
<dbReference type="Proteomes" id="UP001295469">
    <property type="component" value="Chromosome C03"/>
</dbReference>
<evidence type="ECO:0000313" key="1">
    <source>
        <dbReference type="EMBL" id="CAF1706674.1"/>
    </source>
</evidence>
<dbReference type="EMBL" id="HG994367">
    <property type="protein sequence ID" value="CAF1706674.1"/>
    <property type="molecule type" value="Genomic_DNA"/>
</dbReference>
<gene>
    <name evidence="1" type="ORF">DARMORV10_C03P59320.1</name>
</gene>
<protein>
    <submittedName>
        <fullName evidence="1">(rape) hypothetical protein</fullName>
    </submittedName>
</protein>
<name>A0A816IHQ4_BRANA</name>
<organism evidence="1">
    <name type="scientific">Brassica napus</name>
    <name type="common">Rape</name>
    <dbReference type="NCBI Taxonomy" id="3708"/>
    <lineage>
        <taxon>Eukaryota</taxon>
        <taxon>Viridiplantae</taxon>
        <taxon>Streptophyta</taxon>
        <taxon>Embryophyta</taxon>
        <taxon>Tracheophyta</taxon>
        <taxon>Spermatophyta</taxon>
        <taxon>Magnoliopsida</taxon>
        <taxon>eudicotyledons</taxon>
        <taxon>Gunneridae</taxon>
        <taxon>Pentapetalae</taxon>
        <taxon>rosids</taxon>
        <taxon>malvids</taxon>
        <taxon>Brassicales</taxon>
        <taxon>Brassicaceae</taxon>
        <taxon>Brassiceae</taxon>
        <taxon>Brassica</taxon>
    </lineage>
</organism>
<accession>A0A816IHQ4</accession>
<dbReference type="AlphaFoldDB" id="A0A816IHQ4"/>
<reference evidence="1" key="1">
    <citation type="submission" date="2021-01" db="EMBL/GenBank/DDBJ databases">
        <authorList>
            <consortium name="Genoscope - CEA"/>
            <person name="William W."/>
        </authorList>
    </citation>
    <scope>NUCLEOTIDE SEQUENCE</scope>
</reference>
<proteinExistence type="predicted"/>